<evidence type="ECO:0000313" key="2">
    <source>
        <dbReference type="Proteomes" id="UP000501802"/>
    </source>
</evidence>
<dbReference type="KEGG" id="spib:G8759_25610"/>
<reference evidence="1 2" key="1">
    <citation type="submission" date="2020-03" db="EMBL/GenBank/DDBJ databases">
        <authorList>
            <person name="Kim M.K."/>
        </authorList>
    </citation>
    <scope>NUCLEOTIDE SEQUENCE [LARGE SCALE GENOMIC DNA]</scope>
    <source>
        <strain evidence="1 2">BT328</strain>
    </source>
</reference>
<protein>
    <submittedName>
        <fullName evidence="1">Uncharacterized protein</fullName>
    </submittedName>
</protein>
<name>A0A6G9ATQ4_9BACT</name>
<dbReference type="Proteomes" id="UP000501802">
    <property type="component" value="Chromosome"/>
</dbReference>
<evidence type="ECO:0000313" key="1">
    <source>
        <dbReference type="EMBL" id="QIP15768.1"/>
    </source>
</evidence>
<dbReference type="EMBL" id="CP050063">
    <property type="protein sequence ID" value="QIP15768.1"/>
    <property type="molecule type" value="Genomic_DNA"/>
</dbReference>
<accession>A0A6G9ATQ4</accession>
<organism evidence="1 2">
    <name type="scientific">Spirosoma aureum</name>
    <dbReference type="NCBI Taxonomy" id="2692134"/>
    <lineage>
        <taxon>Bacteria</taxon>
        <taxon>Pseudomonadati</taxon>
        <taxon>Bacteroidota</taxon>
        <taxon>Cytophagia</taxon>
        <taxon>Cytophagales</taxon>
        <taxon>Cytophagaceae</taxon>
        <taxon>Spirosoma</taxon>
    </lineage>
</organism>
<sequence>MEDFTFEQIVSIANGYRTMARALNEFQVMHWPAFTHEQQLDLNAYQNSLLNRAQDLQSLAVRPAFNQAGEIAAAIRQATDDARAGLQHIHTITVALNIGAITVALAASVARANLRGIQTALRELGDLLALDKEEQE</sequence>
<keyword evidence="2" id="KW-1185">Reference proteome</keyword>
<dbReference type="AlphaFoldDB" id="A0A6G9ATQ4"/>
<proteinExistence type="predicted"/>
<gene>
    <name evidence="1" type="ORF">G8759_25610</name>
</gene>
<dbReference type="RefSeq" id="WP_167214662.1">
    <property type="nucleotide sequence ID" value="NZ_CP050063.1"/>
</dbReference>